<sequence>MAASHKSAEVCLGGDFSSDKKNSRNGRFWRWLLAGALLNVCIVLVSVSLTVLYVQTEVQSLRDQVFIQEERLAWLEDSLSKQKDVKMSGPSWKHAQLRKRRDQESQVSIGRGFQHNITFFSGQDTSGYADPRNSEFVFCRDGRDGRDGKDGRDGAQGPPGPPGIKGDKGDPGLDKDQDSSEMMIHRRSRRALGDVDSPLTAERPKSGAHDLYPTLKPSGGDTYVRWGRTTCPNDTNTELVYAGIAAGSHYTQKGGSVDFFCLPSEPEWAANHNDGINSQSYLYGMEYEVSTFDPFSHENAEFLHDRDVPCAVCRLVDRGTQLLFPAKLGCPESWTEEYRGFLMSGYHTHEQRSKAVCVDQAPEAVPGSHTNADGALLYIIEGACGSLLCPPYVNGREITCTVCSI</sequence>
<feature type="compositionally biased region" description="Basic and acidic residues" evidence="1">
    <location>
        <begin position="138"/>
        <end position="153"/>
    </location>
</feature>
<gene>
    <name evidence="4" type="primary">LOC110990075</name>
</gene>
<dbReference type="Gene3D" id="1.20.5.320">
    <property type="entry name" value="6-Phosphogluconate Dehydrogenase, domain 3"/>
    <property type="match status" value="1"/>
</dbReference>
<dbReference type="GeneID" id="110990075"/>
<proteinExistence type="predicted"/>
<reference evidence="4" key="1">
    <citation type="submission" date="2025-08" db="UniProtKB">
        <authorList>
            <consortium name="RefSeq"/>
        </authorList>
    </citation>
    <scope>IDENTIFICATION</scope>
</reference>
<dbReference type="PANTHER" id="PTHR24024">
    <property type="entry name" value="PULMONARY SURFACTANT-ASSOCIATED PROTEIN A"/>
    <property type="match status" value="1"/>
</dbReference>
<feature type="region of interest" description="Disordered" evidence="1">
    <location>
        <begin position="85"/>
        <end position="107"/>
    </location>
</feature>
<feature type="compositionally biased region" description="Basic and acidic residues" evidence="1">
    <location>
        <begin position="165"/>
        <end position="178"/>
    </location>
</feature>
<dbReference type="Proteomes" id="UP000694845">
    <property type="component" value="Unplaced"/>
</dbReference>
<evidence type="ECO:0000256" key="2">
    <source>
        <dbReference type="SAM" id="Phobius"/>
    </source>
</evidence>
<keyword evidence="2" id="KW-0472">Membrane</keyword>
<dbReference type="RefSeq" id="XP_022110565.1">
    <property type="nucleotide sequence ID" value="XM_022254873.1"/>
</dbReference>
<accession>A0A8B8A0Q4</accession>
<keyword evidence="2" id="KW-1133">Transmembrane helix</keyword>
<evidence type="ECO:0000313" key="4">
    <source>
        <dbReference type="RefSeq" id="XP_022110565.1"/>
    </source>
</evidence>
<feature type="transmembrane region" description="Helical" evidence="2">
    <location>
        <begin position="31"/>
        <end position="54"/>
    </location>
</feature>
<organism evidence="3 4">
    <name type="scientific">Acanthaster planci</name>
    <name type="common">Crown-of-thorns starfish</name>
    <dbReference type="NCBI Taxonomy" id="133434"/>
    <lineage>
        <taxon>Eukaryota</taxon>
        <taxon>Metazoa</taxon>
        <taxon>Echinodermata</taxon>
        <taxon>Eleutherozoa</taxon>
        <taxon>Asterozoa</taxon>
        <taxon>Asteroidea</taxon>
        <taxon>Valvatacea</taxon>
        <taxon>Valvatida</taxon>
        <taxon>Acanthasteridae</taxon>
        <taxon>Acanthaster</taxon>
    </lineage>
</organism>
<dbReference type="OrthoDB" id="6086925at2759"/>
<dbReference type="InterPro" id="IPR051077">
    <property type="entry name" value="Ca-dependent_lectin"/>
</dbReference>
<dbReference type="PANTHER" id="PTHR24024:SF18">
    <property type="entry name" value="SHORT-CHAIN COLLAGEN C4-LIKE"/>
    <property type="match status" value="1"/>
</dbReference>
<evidence type="ECO:0000256" key="1">
    <source>
        <dbReference type="SAM" id="MobiDB-lite"/>
    </source>
</evidence>
<name>A0A8B8A0Q4_ACAPL</name>
<dbReference type="KEGG" id="aplc:110990075"/>
<keyword evidence="2" id="KW-0812">Transmembrane</keyword>
<keyword evidence="3" id="KW-1185">Reference proteome</keyword>
<protein>
    <submittedName>
        <fullName evidence="4">Uncharacterized protein LOC110990075 isoform X1</fullName>
    </submittedName>
</protein>
<dbReference type="GO" id="GO:0005615">
    <property type="term" value="C:extracellular space"/>
    <property type="evidence" value="ECO:0007669"/>
    <property type="project" value="TreeGrafter"/>
</dbReference>
<feature type="region of interest" description="Disordered" evidence="1">
    <location>
        <begin position="124"/>
        <end position="214"/>
    </location>
</feature>
<dbReference type="AlphaFoldDB" id="A0A8B8A0Q4"/>
<evidence type="ECO:0000313" key="3">
    <source>
        <dbReference type="Proteomes" id="UP000694845"/>
    </source>
</evidence>